<evidence type="ECO:0000313" key="3">
    <source>
        <dbReference type="EMBL" id="GEQ98034.1"/>
    </source>
</evidence>
<sequence length="119" mass="13597">MIILFGLKNCDRCRKARKWLDHTGTDYQFVDVRDQGIEGDLIDRWIDAVGWEALLNRRGTTWRGLDEEVRQAVDAQSARDLMMAHPALVKRPIWDLGTRIVVGFDDSMKALIGAQEVQA</sequence>
<evidence type="ECO:0000256" key="2">
    <source>
        <dbReference type="PROSITE-ProRule" id="PRU01282"/>
    </source>
</evidence>
<dbReference type="PANTHER" id="PTHR30041:SF8">
    <property type="entry name" value="PROTEIN YFFB"/>
    <property type="match status" value="1"/>
</dbReference>
<reference evidence="3 4" key="1">
    <citation type="submission" date="2019-09" db="EMBL/GenBank/DDBJ databases">
        <title>NBRP : Genome information of microbial organism related human and environment.</title>
        <authorList>
            <person name="Hattori M."/>
            <person name="Oshima K."/>
            <person name="Inaba H."/>
            <person name="Suda W."/>
            <person name="Sakamoto M."/>
            <person name="Iino T."/>
            <person name="Kitahara M."/>
            <person name="Oshida Y."/>
            <person name="Iida T."/>
            <person name="Kudo T."/>
            <person name="Itoh T."/>
            <person name="Ohkuma M."/>
        </authorList>
    </citation>
    <scope>NUCLEOTIDE SEQUENCE [LARGE SCALE GENOMIC DNA]</scope>
    <source>
        <strain evidence="3 4">Hi-2</strain>
    </source>
</reference>
<proteinExistence type="inferred from homology"/>
<dbReference type="EMBL" id="BKCL01000004">
    <property type="protein sequence ID" value="GEQ98034.1"/>
    <property type="molecule type" value="Genomic_DNA"/>
</dbReference>
<evidence type="ECO:0000313" key="4">
    <source>
        <dbReference type="Proteomes" id="UP000322084"/>
    </source>
</evidence>
<gene>
    <name evidence="3" type="ORF">JCM17844_16710</name>
</gene>
<dbReference type="AlphaFoldDB" id="A0A5A7MQZ0"/>
<dbReference type="InterPro" id="IPR006660">
    <property type="entry name" value="Arsenate_reductase-like"/>
</dbReference>
<dbReference type="PROSITE" id="PS51353">
    <property type="entry name" value="ARSC"/>
    <property type="match status" value="1"/>
</dbReference>
<dbReference type="InterPro" id="IPR036249">
    <property type="entry name" value="Thioredoxin-like_sf"/>
</dbReference>
<evidence type="ECO:0008006" key="5">
    <source>
        <dbReference type="Google" id="ProtNLM"/>
    </source>
</evidence>
<dbReference type="CDD" id="cd03035">
    <property type="entry name" value="ArsC_Yffb"/>
    <property type="match status" value="1"/>
</dbReference>
<name>A0A5A7MQZ0_9PROT</name>
<dbReference type="RefSeq" id="WP_150000397.1">
    <property type="nucleotide sequence ID" value="NZ_BKCL01000004.1"/>
</dbReference>
<dbReference type="Gene3D" id="3.40.30.10">
    <property type="entry name" value="Glutaredoxin"/>
    <property type="match status" value="1"/>
</dbReference>
<dbReference type="NCBIfam" id="TIGR01617">
    <property type="entry name" value="arsC_related"/>
    <property type="match status" value="1"/>
</dbReference>
<dbReference type="NCBIfam" id="NF008107">
    <property type="entry name" value="PRK10853.1"/>
    <property type="match status" value="1"/>
</dbReference>
<comment type="similarity">
    <text evidence="1 2">Belongs to the ArsC family.</text>
</comment>
<protein>
    <recommendedName>
        <fullName evidence="5">ArsC family reductase</fullName>
    </recommendedName>
</protein>
<dbReference type="InterPro" id="IPR006504">
    <property type="entry name" value="Tscrpt_reg_Spx/MgsR"/>
</dbReference>
<dbReference type="Proteomes" id="UP000322084">
    <property type="component" value="Unassembled WGS sequence"/>
</dbReference>
<comment type="caution">
    <text evidence="3">The sequence shown here is derived from an EMBL/GenBank/DDBJ whole genome shotgun (WGS) entry which is preliminary data.</text>
</comment>
<organism evidence="3 4">
    <name type="scientific">Iodidimonas gelatinilytica</name>
    <dbReference type="NCBI Taxonomy" id="1236966"/>
    <lineage>
        <taxon>Bacteria</taxon>
        <taxon>Pseudomonadati</taxon>
        <taxon>Pseudomonadota</taxon>
        <taxon>Alphaproteobacteria</taxon>
        <taxon>Iodidimonadales</taxon>
        <taxon>Iodidimonadaceae</taxon>
        <taxon>Iodidimonas</taxon>
    </lineage>
</organism>
<dbReference type="SUPFAM" id="SSF52833">
    <property type="entry name" value="Thioredoxin-like"/>
    <property type="match status" value="1"/>
</dbReference>
<accession>A0A5A7MQZ0</accession>
<dbReference type="PANTHER" id="PTHR30041">
    <property type="entry name" value="ARSENATE REDUCTASE"/>
    <property type="match status" value="1"/>
</dbReference>
<evidence type="ECO:0000256" key="1">
    <source>
        <dbReference type="ARBA" id="ARBA00007198"/>
    </source>
</evidence>
<dbReference type="Pfam" id="PF03960">
    <property type="entry name" value="ArsC"/>
    <property type="match status" value="1"/>
</dbReference>